<accession>A0AAV4FW38</accession>
<evidence type="ECO:0000313" key="4">
    <source>
        <dbReference type="Proteomes" id="UP000762676"/>
    </source>
</evidence>
<reference evidence="3 4" key="1">
    <citation type="journal article" date="2021" name="Elife">
        <title>Chloroplast acquisition without the gene transfer in kleptoplastic sea slugs, Plakobranchus ocellatus.</title>
        <authorList>
            <person name="Maeda T."/>
            <person name="Takahashi S."/>
            <person name="Yoshida T."/>
            <person name="Shimamura S."/>
            <person name="Takaki Y."/>
            <person name="Nagai Y."/>
            <person name="Toyoda A."/>
            <person name="Suzuki Y."/>
            <person name="Arimoto A."/>
            <person name="Ishii H."/>
            <person name="Satoh N."/>
            <person name="Nishiyama T."/>
            <person name="Hasebe M."/>
            <person name="Maruyama T."/>
            <person name="Minagawa J."/>
            <person name="Obokata J."/>
            <person name="Shigenobu S."/>
        </authorList>
    </citation>
    <scope>NUCLEOTIDE SEQUENCE [LARGE SCALE GENOMIC DNA]</scope>
</reference>
<protein>
    <submittedName>
        <fullName evidence="3">Uncharacterized protein</fullName>
    </submittedName>
</protein>
<keyword evidence="4" id="KW-1185">Reference proteome</keyword>
<comment type="caution">
    <text evidence="3">The sequence shown here is derived from an EMBL/GenBank/DDBJ whole genome shotgun (WGS) entry which is preliminary data.</text>
</comment>
<sequence length="207" mass="23518">MIKSASAPSHNTSSERHLGSFDRLYRRAPNATAGFLTGKVKCKMNGTLEWLTAKGKEERETMLQFVVNEAKEERVRKFEEAEQLKTEIAGRRQEVAKSRKNSKVSGALRQIKKFLKSKDTNDLSCSEAVKSRLSAYIEDPSSVLGMLVIHTIDGLDWYARILHLNEKQELFDLSYWSINDTESSRVDFTVSVKQFYAEAMLGDIAFL</sequence>
<evidence type="ECO:0000256" key="2">
    <source>
        <dbReference type="SAM" id="MobiDB-lite"/>
    </source>
</evidence>
<name>A0AAV4FW38_9GAST</name>
<feature type="coiled-coil region" evidence="1">
    <location>
        <begin position="67"/>
        <end position="101"/>
    </location>
</feature>
<gene>
    <name evidence="3" type="ORF">ElyMa_005825700</name>
</gene>
<organism evidence="3 4">
    <name type="scientific">Elysia marginata</name>
    <dbReference type="NCBI Taxonomy" id="1093978"/>
    <lineage>
        <taxon>Eukaryota</taxon>
        <taxon>Metazoa</taxon>
        <taxon>Spiralia</taxon>
        <taxon>Lophotrochozoa</taxon>
        <taxon>Mollusca</taxon>
        <taxon>Gastropoda</taxon>
        <taxon>Heterobranchia</taxon>
        <taxon>Euthyneura</taxon>
        <taxon>Panpulmonata</taxon>
        <taxon>Sacoglossa</taxon>
        <taxon>Placobranchoidea</taxon>
        <taxon>Plakobranchidae</taxon>
        <taxon>Elysia</taxon>
    </lineage>
</organism>
<evidence type="ECO:0000256" key="1">
    <source>
        <dbReference type="SAM" id="Coils"/>
    </source>
</evidence>
<keyword evidence="1" id="KW-0175">Coiled coil</keyword>
<feature type="region of interest" description="Disordered" evidence="2">
    <location>
        <begin position="1"/>
        <end position="20"/>
    </location>
</feature>
<evidence type="ECO:0000313" key="3">
    <source>
        <dbReference type="EMBL" id="GFR77459.1"/>
    </source>
</evidence>
<feature type="compositionally biased region" description="Polar residues" evidence="2">
    <location>
        <begin position="1"/>
        <end position="12"/>
    </location>
</feature>
<proteinExistence type="predicted"/>
<dbReference type="EMBL" id="BMAT01011690">
    <property type="protein sequence ID" value="GFR77459.1"/>
    <property type="molecule type" value="Genomic_DNA"/>
</dbReference>
<dbReference type="AlphaFoldDB" id="A0AAV4FW38"/>
<dbReference type="Proteomes" id="UP000762676">
    <property type="component" value="Unassembled WGS sequence"/>
</dbReference>